<dbReference type="EMBL" id="BMVB01000010">
    <property type="protein sequence ID" value="GHC54646.1"/>
    <property type="molecule type" value="Genomic_DNA"/>
</dbReference>
<feature type="compositionally biased region" description="Gly residues" evidence="1">
    <location>
        <begin position="17"/>
        <end position="37"/>
    </location>
</feature>
<keyword evidence="2" id="KW-0472">Membrane</keyword>
<evidence type="ECO:0000313" key="4">
    <source>
        <dbReference type="Proteomes" id="UP000646244"/>
    </source>
</evidence>
<evidence type="ECO:0000256" key="1">
    <source>
        <dbReference type="SAM" id="MobiDB-lite"/>
    </source>
</evidence>
<evidence type="ECO:0008006" key="5">
    <source>
        <dbReference type="Google" id="ProtNLM"/>
    </source>
</evidence>
<reference evidence="3" key="1">
    <citation type="journal article" date="2014" name="Int. J. Syst. Evol. Microbiol.">
        <title>Complete genome sequence of Corynebacterium casei LMG S-19264T (=DSM 44701T), isolated from a smear-ripened cheese.</title>
        <authorList>
            <consortium name="US DOE Joint Genome Institute (JGI-PGF)"/>
            <person name="Walter F."/>
            <person name="Albersmeier A."/>
            <person name="Kalinowski J."/>
            <person name="Ruckert C."/>
        </authorList>
    </citation>
    <scope>NUCLEOTIDE SEQUENCE</scope>
    <source>
        <strain evidence="3">JCM 4633</strain>
    </source>
</reference>
<reference evidence="3" key="2">
    <citation type="submission" date="2020-09" db="EMBL/GenBank/DDBJ databases">
        <authorList>
            <person name="Sun Q."/>
            <person name="Ohkuma M."/>
        </authorList>
    </citation>
    <scope>NUCLEOTIDE SEQUENCE</scope>
    <source>
        <strain evidence="3">JCM 4633</strain>
    </source>
</reference>
<feature type="region of interest" description="Disordered" evidence="1">
    <location>
        <begin position="1"/>
        <end position="46"/>
    </location>
</feature>
<accession>A0A918TLI1</accession>
<evidence type="ECO:0000256" key="2">
    <source>
        <dbReference type="SAM" id="Phobius"/>
    </source>
</evidence>
<comment type="caution">
    <text evidence="3">The sequence shown here is derived from an EMBL/GenBank/DDBJ whole genome shotgun (WGS) entry which is preliminary data.</text>
</comment>
<name>A0A918TLI1_STRCJ</name>
<dbReference type="Proteomes" id="UP000646244">
    <property type="component" value="Unassembled WGS sequence"/>
</dbReference>
<keyword evidence="2" id="KW-1133">Transmembrane helix</keyword>
<feature type="transmembrane region" description="Helical" evidence="2">
    <location>
        <begin position="50"/>
        <end position="69"/>
    </location>
</feature>
<sequence>MSTMEHTDRKNEPAGEDGPGGDATRGGTPRGAQGGTPGDTPPAARRARPWVKPVVIFLLLAIPAGYLYISAMQSRKGSTTKREEAVSKGLEEGWPSKVQRRIYGMTVPAYATDVAHYETNSWRTSSLYLQFTTNRKKLDKWLKQVGTNRAALQDGRITIDADEAAVVGWKFGSGHHWKGTVREQDKPKPNFQITANMDNPDRPRVFVISTVTP</sequence>
<feature type="compositionally biased region" description="Basic and acidic residues" evidence="1">
    <location>
        <begin position="1"/>
        <end position="13"/>
    </location>
</feature>
<protein>
    <recommendedName>
        <fullName evidence="5">Sugar kinase</fullName>
    </recommendedName>
</protein>
<organism evidence="3 4">
    <name type="scientific">Streptomyces cinnamoneus</name>
    <name type="common">Streptoverticillium cinnamoneum</name>
    <dbReference type="NCBI Taxonomy" id="53446"/>
    <lineage>
        <taxon>Bacteria</taxon>
        <taxon>Bacillati</taxon>
        <taxon>Actinomycetota</taxon>
        <taxon>Actinomycetes</taxon>
        <taxon>Kitasatosporales</taxon>
        <taxon>Streptomycetaceae</taxon>
        <taxon>Streptomyces</taxon>
        <taxon>Streptomyces cinnamoneus group</taxon>
    </lineage>
</organism>
<proteinExistence type="predicted"/>
<dbReference type="AlphaFoldDB" id="A0A918TLI1"/>
<gene>
    <name evidence="3" type="ORF">GCM10010507_33500</name>
</gene>
<keyword evidence="2" id="KW-0812">Transmembrane</keyword>
<evidence type="ECO:0000313" key="3">
    <source>
        <dbReference type="EMBL" id="GHC54646.1"/>
    </source>
</evidence>